<comment type="subcellular location">
    <subcellularLocation>
        <location evidence="1">Membrane</location>
        <topology evidence="1">Single-pass membrane protein</topology>
    </subcellularLocation>
</comment>
<dbReference type="GO" id="GO:0030247">
    <property type="term" value="F:polysaccharide binding"/>
    <property type="evidence" value="ECO:0007669"/>
    <property type="project" value="InterPro"/>
</dbReference>
<dbReference type="AlphaFoldDB" id="A0AAW2ITK7"/>
<evidence type="ECO:0000259" key="3">
    <source>
        <dbReference type="Pfam" id="PF13947"/>
    </source>
</evidence>
<feature type="domain" description="Wall-associated receptor kinase galacturonan-binding" evidence="3">
    <location>
        <begin position="16"/>
        <end position="79"/>
    </location>
</feature>
<dbReference type="Pfam" id="PF13947">
    <property type="entry name" value="GUB_WAK_bind"/>
    <property type="match status" value="1"/>
</dbReference>
<evidence type="ECO:0000256" key="1">
    <source>
        <dbReference type="ARBA" id="ARBA00004167"/>
    </source>
</evidence>
<dbReference type="PANTHER" id="PTHR33138">
    <property type="entry name" value="OS01G0690200 PROTEIN"/>
    <property type="match status" value="1"/>
</dbReference>
<proteinExistence type="predicted"/>
<dbReference type="InterPro" id="IPR025287">
    <property type="entry name" value="WAK_GUB"/>
</dbReference>
<evidence type="ECO:0000313" key="4">
    <source>
        <dbReference type="EMBL" id="KAL0285451.1"/>
    </source>
</evidence>
<protein>
    <recommendedName>
        <fullName evidence="3">Wall-associated receptor kinase galacturonan-binding domain-containing protein</fullName>
    </recommendedName>
</protein>
<name>A0AAW2ITK7_9LAMI</name>
<comment type="caution">
    <text evidence="4">The sequence shown here is derived from an EMBL/GenBank/DDBJ whole genome shotgun (WGS) entry which is preliminary data.</text>
</comment>
<gene>
    <name evidence="4" type="ORF">Sangu_2777200</name>
</gene>
<dbReference type="GO" id="GO:0016020">
    <property type="term" value="C:membrane"/>
    <property type="evidence" value="ECO:0007669"/>
    <property type="project" value="UniProtKB-SubCell"/>
</dbReference>
<evidence type="ECO:0000256" key="2">
    <source>
        <dbReference type="ARBA" id="ARBA00022729"/>
    </source>
</evidence>
<reference evidence="4" key="2">
    <citation type="journal article" date="2024" name="Plant">
        <title>Genomic evolution and insights into agronomic trait innovations of Sesamum species.</title>
        <authorList>
            <person name="Miao H."/>
            <person name="Wang L."/>
            <person name="Qu L."/>
            <person name="Liu H."/>
            <person name="Sun Y."/>
            <person name="Le M."/>
            <person name="Wang Q."/>
            <person name="Wei S."/>
            <person name="Zheng Y."/>
            <person name="Lin W."/>
            <person name="Duan Y."/>
            <person name="Cao H."/>
            <person name="Xiong S."/>
            <person name="Wang X."/>
            <person name="Wei L."/>
            <person name="Li C."/>
            <person name="Ma Q."/>
            <person name="Ju M."/>
            <person name="Zhao R."/>
            <person name="Li G."/>
            <person name="Mu C."/>
            <person name="Tian Q."/>
            <person name="Mei H."/>
            <person name="Zhang T."/>
            <person name="Gao T."/>
            <person name="Zhang H."/>
        </authorList>
    </citation>
    <scope>NUCLEOTIDE SEQUENCE</scope>
    <source>
        <strain evidence="4">G01</strain>
    </source>
</reference>
<organism evidence="4">
    <name type="scientific">Sesamum angustifolium</name>
    <dbReference type="NCBI Taxonomy" id="2727405"/>
    <lineage>
        <taxon>Eukaryota</taxon>
        <taxon>Viridiplantae</taxon>
        <taxon>Streptophyta</taxon>
        <taxon>Embryophyta</taxon>
        <taxon>Tracheophyta</taxon>
        <taxon>Spermatophyta</taxon>
        <taxon>Magnoliopsida</taxon>
        <taxon>eudicotyledons</taxon>
        <taxon>Gunneridae</taxon>
        <taxon>Pentapetalae</taxon>
        <taxon>asterids</taxon>
        <taxon>lamiids</taxon>
        <taxon>Lamiales</taxon>
        <taxon>Pedaliaceae</taxon>
        <taxon>Sesamum</taxon>
    </lineage>
</organism>
<dbReference type="EMBL" id="JACGWK010001593">
    <property type="protein sequence ID" value="KAL0285451.1"/>
    <property type="molecule type" value="Genomic_DNA"/>
</dbReference>
<dbReference type="PANTHER" id="PTHR33138:SF30">
    <property type="entry name" value="LEAF RUST 10 DISEASE-RESISTANCE LOCUS RECEPTOR-LIKE PROTEIN KINASE-LIKE 2.7"/>
    <property type="match status" value="1"/>
</dbReference>
<accession>A0AAW2ITK7</accession>
<sequence length="249" mass="28498">MAYFLHTSYGELNHQCPPSSCGSIRNISNPFRLKDDPKHCGNPIYELECENNTPSVYLNSHRYLVKAINYSYYTIRLVDAAITNDSCSFPQYSLGSYYFRDGYPFEIFYDITWSITFMSCPYTVNSSGLLEINHCANRNNSFIYSTSNRRRTYVKFGYLNGSYAMDMCRIERIVMTSLPVKDEKSLSLSEIHSSLLYGFEISWFSALCGGKCRCYLAGTKATCFLEGPCMYINCGKTIVVASVVWFFYA</sequence>
<keyword evidence="2" id="KW-0732">Signal</keyword>
<reference evidence="4" key="1">
    <citation type="submission" date="2020-06" db="EMBL/GenBank/DDBJ databases">
        <authorList>
            <person name="Li T."/>
            <person name="Hu X."/>
            <person name="Zhang T."/>
            <person name="Song X."/>
            <person name="Zhang H."/>
            <person name="Dai N."/>
            <person name="Sheng W."/>
            <person name="Hou X."/>
            <person name="Wei L."/>
        </authorList>
    </citation>
    <scope>NUCLEOTIDE SEQUENCE</scope>
    <source>
        <strain evidence="4">G01</strain>
        <tissue evidence="4">Leaf</tissue>
    </source>
</reference>